<dbReference type="AlphaFoldDB" id="A0A2M4AU92"/>
<evidence type="ECO:0000256" key="1">
    <source>
        <dbReference type="SAM" id="MobiDB-lite"/>
    </source>
</evidence>
<feature type="region of interest" description="Disordered" evidence="1">
    <location>
        <begin position="45"/>
        <end position="127"/>
    </location>
</feature>
<dbReference type="GO" id="GO:0005634">
    <property type="term" value="C:nucleus"/>
    <property type="evidence" value="ECO:0007669"/>
    <property type="project" value="TreeGrafter"/>
</dbReference>
<dbReference type="InterPro" id="IPR038899">
    <property type="entry name" value="METTL22"/>
</dbReference>
<dbReference type="GO" id="GO:0032259">
    <property type="term" value="P:methylation"/>
    <property type="evidence" value="ECO:0007669"/>
    <property type="project" value="UniProtKB-KW"/>
</dbReference>
<dbReference type="GO" id="GO:0008276">
    <property type="term" value="F:protein methyltransferase activity"/>
    <property type="evidence" value="ECO:0007669"/>
    <property type="project" value="InterPro"/>
</dbReference>
<organism evidence="2">
    <name type="scientific">Anopheles triannulatus</name>
    <dbReference type="NCBI Taxonomy" id="58253"/>
    <lineage>
        <taxon>Eukaryota</taxon>
        <taxon>Metazoa</taxon>
        <taxon>Ecdysozoa</taxon>
        <taxon>Arthropoda</taxon>
        <taxon>Hexapoda</taxon>
        <taxon>Insecta</taxon>
        <taxon>Pterygota</taxon>
        <taxon>Neoptera</taxon>
        <taxon>Endopterygota</taxon>
        <taxon>Diptera</taxon>
        <taxon>Nematocera</taxon>
        <taxon>Culicoidea</taxon>
        <taxon>Culicidae</taxon>
        <taxon>Anophelinae</taxon>
        <taxon>Anopheles</taxon>
    </lineage>
</organism>
<sequence length="372" mass="42094">MSTFEVTSELYAEAEFCSTDSGNGNAVSKFTFTYPNQNTQLSTTATRTAEMTRSNSVANVTPETTTVKACKGNSGTLSARDVKAQTNGNDNGESESESESGDDVDIEAELKDDSNEPVRRDQPVQLQSSIEVDKDGDLIVSRLLKGVIEIEHRKSTLLNMVGLQIWRGALLLADYILHNERKFRNSHILELGSGVGLTSIVASMYAREVICTDIDIGGLLDLIRNNIQRNVHLSNPNCRMSVDELDFKVSYQDYPRTLKNKLQDVQYVMAADVIYDDDITEAFVRTLVSLLLELPKLKAIYIALEKRYVFTLEDMDSVAPCYDYFLRCFQKRNNRFGIKRWKLINVCMNFPRYFDYDKVKHLVLLKICHASK</sequence>
<reference evidence="2" key="1">
    <citation type="submission" date="2018-01" db="EMBL/GenBank/DDBJ databases">
        <title>An insight into the sialome of Amazonian anophelines.</title>
        <authorList>
            <person name="Ribeiro J.M."/>
            <person name="Scarpassa V."/>
            <person name="Calvo E."/>
        </authorList>
    </citation>
    <scope>NUCLEOTIDE SEQUENCE</scope>
    <source>
        <tissue evidence="2">Salivary glands</tissue>
    </source>
</reference>
<dbReference type="Pfam" id="PF10294">
    <property type="entry name" value="Methyltransf_16"/>
    <property type="match status" value="1"/>
</dbReference>
<name>A0A2M4AU92_9DIPT</name>
<feature type="compositionally biased region" description="Basic and acidic residues" evidence="1">
    <location>
        <begin position="108"/>
        <end position="122"/>
    </location>
</feature>
<dbReference type="PANTHER" id="PTHR23108">
    <property type="entry name" value="METHYLTRANSFERASE-RELATED"/>
    <property type="match status" value="1"/>
</dbReference>
<dbReference type="EMBL" id="GGFK01011039">
    <property type="protein sequence ID" value="MBW44360.1"/>
    <property type="molecule type" value="Transcribed_RNA"/>
</dbReference>
<dbReference type="FunFam" id="3.40.50.150:FF:000313">
    <property type="entry name" value="methyltransferase-like protein 22"/>
    <property type="match status" value="1"/>
</dbReference>
<feature type="compositionally biased region" description="Polar residues" evidence="1">
    <location>
        <begin position="45"/>
        <end position="77"/>
    </location>
</feature>
<dbReference type="InterPro" id="IPR029063">
    <property type="entry name" value="SAM-dependent_MTases_sf"/>
</dbReference>
<accession>A0A2M4AU92</accession>
<proteinExistence type="predicted"/>
<evidence type="ECO:0000313" key="2">
    <source>
        <dbReference type="EMBL" id="MBW44360.1"/>
    </source>
</evidence>
<dbReference type="Gene3D" id="3.40.50.150">
    <property type="entry name" value="Vaccinia Virus protein VP39"/>
    <property type="match status" value="1"/>
</dbReference>
<dbReference type="InterPro" id="IPR019410">
    <property type="entry name" value="Methyltransf_16"/>
</dbReference>
<keyword evidence="2" id="KW-0489">Methyltransferase</keyword>
<dbReference type="PANTHER" id="PTHR23108:SF0">
    <property type="entry name" value="METHYLTRANSFERASE-LIKE PROTEIN 22"/>
    <property type="match status" value="1"/>
</dbReference>
<protein>
    <submittedName>
        <fullName evidence="2">Putative methyltransferase</fullName>
    </submittedName>
</protein>
<dbReference type="SUPFAM" id="SSF53335">
    <property type="entry name" value="S-adenosyl-L-methionine-dependent methyltransferases"/>
    <property type="match status" value="1"/>
</dbReference>
<keyword evidence="2" id="KW-0808">Transferase</keyword>
<feature type="compositionally biased region" description="Acidic residues" evidence="1">
    <location>
        <begin position="92"/>
        <end position="107"/>
    </location>
</feature>